<evidence type="ECO:0000256" key="1">
    <source>
        <dbReference type="SAM" id="MobiDB-lite"/>
    </source>
</evidence>
<dbReference type="Pfam" id="PF10551">
    <property type="entry name" value="MULE"/>
    <property type="match status" value="1"/>
</dbReference>
<dbReference type="EMBL" id="KN837230">
    <property type="protein sequence ID" value="KIJ32234.1"/>
    <property type="molecule type" value="Genomic_DNA"/>
</dbReference>
<reference evidence="3 4" key="1">
    <citation type="submission" date="2014-06" db="EMBL/GenBank/DDBJ databases">
        <title>Evolutionary Origins and Diversification of the Mycorrhizal Mutualists.</title>
        <authorList>
            <consortium name="DOE Joint Genome Institute"/>
            <consortium name="Mycorrhizal Genomics Consortium"/>
            <person name="Kohler A."/>
            <person name="Kuo A."/>
            <person name="Nagy L.G."/>
            <person name="Floudas D."/>
            <person name="Copeland A."/>
            <person name="Barry K.W."/>
            <person name="Cichocki N."/>
            <person name="Veneault-Fourrey C."/>
            <person name="LaButti K."/>
            <person name="Lindquist E.A."/>
            <person name="Lipzen A."/>
            <person name="Lundell T."/>
            <person name="Morin E."/>
            <person name="Murat C."/>
            <person name="Riley R."/>
            <person name="Ohm R."/>
            <person name="Sun H."/>
            <person name="Tunlid A."/>
            <person name="Henrissat B."/>
            <person name="Grigoriev I.V."/>
            <person name="Hibbett D.S."/>
            <person name="Martin F."/>
        </authorList>
    </citation>
    <scope>NUCLEOTIDE SEQUENCE [LARGE SCALE GENOMIC DNA]</scope>
    <source>
        <strain evidence="3 4">SS14</strain>
    </source>
</reference>
<keyword evidence="4" id="KW-1185">Reference proteome</keyword>
<evidence type="ECO:0000313" key="4">
    <source>
        <dbReference type="Proteomes" id="UP000054279"/>
    </source>
</evidence>
<feature type="region of interest" description="Disordered" evidence="1">
    <location>
        <begin position="529"/>
        <end position="554"/>
    </location>
</feature>
<dbReference type="Proteomes" id="UP000054279">
    <property type="component" value="Unassembled WGS sequence"/>
</dbReference>
<evidence type="ECO:0000259" key="2">
    <source>
        <dbReference type="Pfam" id="PF10551"/>
    </source>
</evidence>
<sequence>MPEELPEAPQMASAVVGKICNSNSCPNIPQSLSNFKIQIKGSNKGQLTNRCIKCMEQDAGRKRKSREAEKEERAQTLKTDWPDMRPDSFFETLKDSQESDIQIQVSVDTSELIPMDLSSKERADGLSLMINDVMDLNWSPRVHHTRQAHTEYIYTWTAANENKKQDGKQRKQNEQKRDRRKMERGECGGSMRIIVVDGSPQMRVSVRHVHSHASYEDIRLPEAWKEFIRNNLTLTPAKLWQHIISTEGLKDLSQLVQEKWRLSDDPFESAQQYLRTEGEAAFAEEMSDVISLPGTRQLAFHIKDIVSKWAPFTQELALDSTWNTNRQNFELFAAVADRPYGIGAPLAYLFIQTSKQAAPGSKEAVIASWLESLKRLGIQPEFVLTDKDQSEINAVKRVWPDAKHQLCFWRALRAVKQRLAKNKSMPAHYNGESAHAVFNFIDPLFILQAQQKPGVPKMDKPPEKPLLHIQLIFNNCPRLLTQSKFAQCQAADVESEGSDDDTYWAQQEKVPDQDRPGLRSVRADIVEAHEDGDFDSEEEEWEEEESDGSDLEDGDDVRCLINKIINETSSNGIEDQDLPEESNGKSKDSQYIFCPSPHRLPLLCLFAKHHSLHP</sequence>
<feature type="region of interest" description="Disordered" evidence="1">
    <location>
        <begin position="570"/>
        <end position="590"/>
    </location>
</feature>
<feature type="region of interest" description="Disordered" evidence="1">
    <location>
        <begin position="162"/>
        <end position="184"/>
    </location>
</feature>
<evidence type="ECO:0000313" key="3">
    <source>
        <dbReference type="EMBL" id="KIJ32234.1"/>
    </source>
</evidence>
<gene>
    <name evidence="3" type="ORF">M422DRAFT_266046</name>
</gene>
<name>A0A0C9UC47_SPHS4</name>
<organism evidence="3 4">
    <name type="scientific">Sphaerobolus stellatus (strain SS14)</name>
    <dbReference type="NCBI Taxonomy" id="990650"/>
    <lineage>
        <taxon>Eukaryota</taxon>
        <taxon>Fungi</taxon>
        <taxon>Dikarya</taxon>
        <taxon>Basidiomycota</taxon>
        <taxon>Agaricomycotina</taxon>
        <taxon>Agaricomycetes</taxon>
        <taxon>Phallomycetidae</taxon>
        <taxon>Geastrales</taxon>
        <taxon>Sphaerobolaceae</taxon>
        <taxon>Sphaerobolus</taxon>
    </lineage>
</organism>
<proteinExistence type="predicted"/>
<protein>
    <recommendedName>
        <fullName evidence="2">MULE transposase domain-containing protein</fullName>
    </recommendedName>
</protein>
<dbReference type="OrthoDB" id="2437251at2759"/>
<dbReference type="AlphaFoldDB" id="A0A0C9UC47"/>
<dbReference type="InterPro" id="IPR018289">
    <property type="entry name" value="MULE_transposase_dom"/>
</dbReference>
<dbReference type="HOGENOM" id="CLU_444935_0_0_1"/>
<accession>A0A0C9UC47</accession>
<feature type="domain" description="MULE transposase" evidence="2">
    <location>
        <begin position="317"/>
        <end position="411"/>
    </location>
</feature>
<feature type="compositionally biased region" description="Acidic residues" evidence="1">
    <location>
        <begin position="532"/>
        <end position="554"/>
    </location>
</feature>